<dbReference type="Pfam" id="PF07508">
    <property type="entry name" value="Recombinase"/>
    <property type="match status" value="1"/>
</dbReference>
<sequence length="454" mass="52058">MPEKFAAIYARQSLDKKDSLSIEGQIELCKVEVQGEFRVFEDRGFSGKNTRRPAFVQLLNEIEAGNVTRLVCYRLDRISRSILDFGAIWETLSRNDVEFVSVNEKFDTSTPVGRAMLYIIMVFAQLERETIAERVKDNYYQRVRKGAFPGGPAPYGMRIADKRSNGVCTLEPTEEIKVVKRIFELYAVDGMSLGKVAKRLSEEGIPAAKRATWDTISVYRVLRNPVYVKANADIYFYYKSKGLIVYNQPEEFTGEYAGLIVGKRLSNERKYTNMSEHLFSIASHPGIVDSDLFLICQYRLDDNKQIKNTGSGKYSWLSGLLHCSECGYSLKVMNDHYSGRLKLYCSGRTNFHACDLKHTEKVEDIEAYVEQDIMRYMKDTLENGVKQENINAEQNALKASLYQIEDKINNLVKAMAEGVEDTYQLQQVVRRTIGRWVNNNYRRRPMILPIVVAT</sequence>
<reference evidence="3" key="1">
    <citation type="submission" date="2019-08" db="EMBL/GenBank/DDBJ databases">
        <authorList>
            <person name="Kucharzyk K."/>
            <person name="Murdoch R.W."/>
            <person name="Higgins S."/>
            <person name="Loffler F."/>
        </authorList>
    </citation>
    <scope>NUCLEOTIDE SEQUENCE</scope>
</reference>
<proteinExistence type="predicted"/>
<dbReference type="Gene3D" id="3.10.20.580">
    <property type="match status" value="1"/>
</dbReference>
<dbReference type="InterPro" id="IPR036162">
    <property type="entry name" value="Resolvase-like_N_sf"/>
</dbReference>
<organism evidence="3">
    <name type="scientific">bioreactor metagenome</name>
    <dbReference type="NCBI Taxonomy" id="1076179"/>
    <lineage>
        <taxon>unclassified sequences</taxon>
        <taxon>metagenomes</taxon>
        <taxon>ecological metagenomes</taxon>
    </lineage>
</organism>
<feature type="domain" description="Resolvase/invertase-type recombinase catalytic" evidence="1">
    <location>
        <begin position="5"/>
        <end position="146"/>
    </location>
</feature>
<dbReference type="EMBL" id="VSSQ01001391">
    <property type="protein sequence ID" value="MPM07938.1"/>
    <property type="molecule type" value="Genomic_DNA"/>
</dbReference>
<comment type="caution">
    <text evidence="3">The sequence shown here is derived from an EMBL/GenBank/DDBJ whole genome shotgun (WGS) entry which is preliminary data.</text>
</comment>
<dbReference type="Gene3D" id="3.90.1750.20">
    <property type="entry name" value="Putative Large Serine Recombinase, Chain B, Domain 2"/>
    <property type="match status" value="1"/>
</dbReference>
<dbReference type="PANTHER" id="PTHR30461:SF23">
    <property type="entry name" value="DNA RECOMBINASE-RELATED"/>
    <property type="match status" value="1"/>
</dbReference>
<dbReference type="GO" id="GO:0000150">
    <property type="term" value="F:DNA strand exchange activity"/>
    <property type="evidence" value="ECO:0007669"/>
    <property type="project" value="InterPro"/>
</dbReference>
<dbReference type="InterPro" id="IPR006119">
    <property type="entry name" value="Resolv_N"/>
</dbReference>
<evidence type="ECO:0000259" key="2">
    <source>
        <dbReference type="PROSITE" id="PS51737"/>
    </source>
</evidence>
<feature type="domain" description="Recombinase" evidence="2">
    <location>
        <begin position="154"/>
        <end position="306"/>
    </location>
</feature>
<dbReference type="InterPro" id="IPR011109">
    <property type="entry name" value="DNA_bind_recombinase_dom"/>
</dbReference>
<dbReference type="Pfam" id="PF17770">
    <property type="entry name" value="RNase_J_C"/>
    <property type="match status" value="1"/>
</dbReference>
<dbReference type="InterPro" id="IPR025827">
    <property type="entry name" value="Zn_ribbon_recom_dom"/>
</dbReference>
<dbReference type="PANTHER" id="PTHR30461">
    <property type="entry name" value="DNA-INVERTASE FROM LAMBDOID PROPHAGE"/>
    <property type="match status" value="1"/>
</dbReference>
<evidence type="ECO:0000259" key="1">
    <source>
        <dbReference type="PROSITE" id="PS51736"/>
    </source>
</evidence>
<dbReference type="GO" id="GO:0003677">
    <property type="term" value="F:DNA binding"/>
    <property type="evidence" value="ECO:0007669"/>
    <property type="project" value="InterPro"/>
</dbReference>
<accession>A0A644WWS9</accession>
<protein>
    <submittedName>
        <fullName evidence="3">Uncharacterized protein</fullName>
    </submittedName>
</protein>
<gene>
    <name evidence="3" type="ORF">SDC9_54249</name>
</gene>
<evidence type="ECO:0000313" key="3">
    <source>
        <dbReference type="EMBL" id="MPM07938.1"/>
    </source>
</evidence>
<dbReference type="Pfam" id="PF13408">
    <property type="entry name" value="Zn_ribbon_recom"/>
    <property type="match status" value="1"/>
</dbReference>
<dbReference type="AlphaFoldDB" id="A0A644WWS9"/>
<dbReference type="PROSITE" id="PS51736">
    <property type="entry name" value="RECOMBINASES_3"/>
    <property type="match status" value="1"/>
</dbReference>
<dbReference type="Pfam" id="PF00239">
    <property type="entry name" value="Resolvase"/>
    <property type="match status" value="1"/>
</dbReference>
<dbReference type="InterPro" id="IPR050639">
    <property type="entry name" value="SSR_resolvase"/>
</dbReference>
<dbReference type="InterPro" id="IPR038109">
    <property type="entry name" value="DNA_bind_recomb_sf"/>
</dbReference>
<dbReference type="SUPFAM" id="SSF53041">
    <property type="entry name" value="Resolvase-like"/>
    <property type="match status" value="1"/>
</dbReference>
<dbReference type="InterPro" id="IPR041636">
    <property type="entry name" value="RNase_J_C"/>
</dbReference>
<dbReference type="SMART" id="SM00857">
    <property type="entry name" value="Resolvase"/>
    <property type="match status" value="1"/>
</dbReference>
<dbReference type="CDD" id="cd03768">
    <property type="entry name" value="SR_ResInv"/>
    <property type="match status" value="1"/>
</dbReference>
<dbReference type="Gene3D" id="3.40.50.1390">
    <property type="entry name" value="Resolvase, N-terminal catalytic domain"/>
    <property type="match status" value="1"/>
</dbReference>
<name>A0A644WWS9_9ZZZZ</name>
<dbReference type="PROSITE" id="PS51737">
    <property type="entry name" value="RECOMBINASE_DNA_BIND"/>
    <property type="match status" value="1"/>
</dbReference>